<protein>
    <submittedName>
        <fullName evidence="1">Uncharacterized protein</fullName>
    </submittedName>
</protein>
<reference evidence="1" key="1">
    <citation type="submission" date="2021-10" db="EMBL/GenBank/DDBJ databases">
        <title>Streptomyces nigrumlapis sp.nov.,an antimicrobial producing actinobacterium isolated from Black Gobi rocks.</title>
        <authorList>
            <person name="Wen Y."/>
            <person name="Zhang W."/>
            <person name="Liu X.G."/>
        </authorList>
    </citation>
    <scope>NUCLEOTIDE SEQUENCE</scope>
    <source>
        <strain evidence="1">ST13-2-2</strain>
    </source>
</reference>
<organism evidence="1 2">
    <name type="scientific">Streptomyces halobius</name>
    <dbReference type="NCBI Taxonomy" id="2879846"/>
    <lineage>
        <taxon>Bacteria</taxon>
        <taxon>Bacillati</taxon>
        <taxon>Actinomycetota</taxon>
        <taxon>Actinomycetes</taxon>
        <taxon>Kitasatosporales</taxon>
        <taxon>Streptomycetaceae</taxon>
        <taxon>Streptomyces</taxon>
    </lineage>
</organism>
<evidence type="ECO:0000313" key="2">
    <source>
        <dbReference type="Proteomes" id="UP000830115"/>
    </source>
</evidence>
<accession>A0ABY4MHK0</accession>
<keyword evidence="2" id="KW-1185">Reference proteome</keyword>
<evidence type="ECO:0000313" key="1">
    <source>
        <dbReference type="EMBL" id="UQA95890.1"/>
    </source>
</evidence>
<gene>
    <name evidence="1" type="ORF">K9S39_32080</name>
</gene>
<proteinExistence type="predicted"/>
<name>A0ABY4MHK0_9ACTN</name>
<dbReference type="Proteomes" id="UP000830115">
    <property type="component" value="Chromosome"/>
</dbReference>
<dbReference type="EMBL" id="CP086322">
    <property type="protein sequence ID" value="UQA95890.1"/>
    <property type="molecule type" value="Genomic_DNA"/>
</dbReference>
<sequence>MPSMLGRERAHRHQPLLFLHKFADQLSEPARVMYEQIDYVPTQIVTEYLLRFPRCEAPLDALCVVSVQTPQNYQYVRSNKPLARH</sequence>
<dbReference type="RefSeq" id="WP_248866801.1">
    <property type="nucleotide sequence ID" value="NZ_CP086322.1"/>
</dbReference>